<evidence type="ECO:0000313" key="5">
    <source>
        <dbReference type="Proteomes" id="UP001595904"/>
    </source>
</evidence>
<comment type="caution">
    <text evidence="4">The sequence shown here is derived from an EMBL/GenBank/DDBJ whole genome shotgun (WGS) entry which is preliminary data.</text>
</comment>
<keyword evidence="5" id="KW-1185">Reference proteome</keyword>
<evidence type="ECO:0000256" key="1">
    <source>
        <dbReference type="ARBA" id="ARBA00034120"/>
    </source>
</evidence>
<dbReference type="PANTHER" id="PTHR34047:SF3">
    <property type="entry name" value="BLR2052 PROTEIN"/>
    <property type="match status" value="1"/>
</dbReference>
<evidence type="ECO:0000259" key="2">
    <source>
        <dbReference type="Pfam" id="PF00078"/>
    </source>
</evidence>
<feature type="domain" description="Reverse transcriptase" evidence="2">
    <location>
        <begin position="38"/>
        <end position="140"/>
    </location>
</feature>
<dbReference type="RefSeq" id="WP_380600339.1">
    <property type="nucleotide sequence ID" value="NZ_JBHSDU010000005.1"/>
</dbReference>
<feature type="domain" description="Group II intron maturase-specific" evidence="3">
    <location>
        <begin position="166"/>
        <end position="243"/>
    </location>
</feature>
<reference evidence="5" key="1">
    <citation type="journal article" date="2019" name="Int. J. Syst. Evol. Microbiol.">
        <title>The Global Catalogue of Microorganisms (GCM) 10K type strain sequencing project: providing services to taxonomists for standard genome sequencing and annotation.</title>
        <authorList>
            <consortium name="The Broad Institute Genomics Platform"/>
            <consortium name="The Broad Institute Genome Sequencing Center for Infectious Disease"/>
            <person name="Wu L."/>
            <person name="Ma J."/>
        </authorList>
    </citation>
    <scope>NUCLEOTIDE SEQUENCE [LARGE SCALE GENOMIC DNA]</scope>
    <source>
        <strain evidence="5">CGMCC 1.10759</strain>
    </source>
</reference>
<dbReference type="Pfam" id="PF00078">
    <property type="entry name" value="RVT_1"/>
    <property type="match status" value="1"/>
</dbReference>
<dbReference type="Proteomes" id="UP001595904">
    <property type="component" value="Unassembled WGS sequence"/>
</dbReference>
<organism evidence="4 5">
    <name type="scientific">Steroidobacter flavus</name>
    <dbReference type="NCBI Taxonomy" id="1842136"/>
    <lineage>
        <taxon>Bacteria</taxon>
        <taxon>Pseudomonadati</taxon>
        <taxon>Pseudomonadota</taxon>
        <taxon>Gammaproteobacteria</taxon>
        <taxon>Steroidobacterales</taxon>
        <taxon>Steroidobacteraceae</taxon>
        <taxon>Steroidobacter</taxon>
    </lineage>
</organism>
<dbReference type="SUPFAM" id="SSF56672">
    <property type="entry name" value="DNA/RNA polymerases"/>
    <property type="match status" value="1"/>
</dbReference>
<dbReference type="EMBL" id="JBHSDU010000005">
    <property type="protein sequence ID" value="MFC4311633.1"/>
    <property type="molecule type" value="Genomic_DNA"/>
</dbReference>
<dbReference type="Pfam" id="PF08388">
    <property type="entry name" value="GIIM"/>
    <property type="match status" value="1"/>
</dbReference>
<dbReference type="InterPro" id="IPR051083">
    <property type="entry name" value="GrpII_Intron_Splice-Mob/Def"/>
</dbReference>
<evidence type="ECO:0000259" key="3">
    <source>
        <dbReference type="Pfam" id="PF08388"/>
    </source>
</evidence>
<dbReference type="InterPro" id="IPR043502">
    <property type="entry name" value="DNA/RNA_pol_sf"/>
</dbReference>
<sequence>MLIFANVVWGARCGESARRVLLGETRSRGYVHSVRHRRESASGCKAPHGLPSSRLVSTIPFDEWMKMNYPSVPFERYADDILCHCWSEREAHWLRRRLQERFASCRLRLHPQKTKVVYCKDSNRSGLYPVISFDFLGYTFRPRLVKWPRGTYGVSFQPAASQSALQAIRKSVRLWGLQRRSEKDLGDLARMFSPYIRGWVNYYSHFYKSALYPTLKLIDEHLVLWVQRKCKRLRQRPVGARVWLASAIRRYPMLFPHWKLLYGNGRMLGAG</sequence>
<comment type="similarity">
    <text evidence="1">Belongs to the bacterial reverse transcriptase family.</text>
</comment>
<proteinExistence type="inferred from homology"/>
<dbReference type="InterPro" id="IPR013597">
    <property type="entry name" value="Mat_intron_G2"/>
</dbReference>
<evidence type="ECO:0000313" key="4">
    <source>
        <dbReference type="EMBL" id="MFC4311633.1"/>
    </source>
</evidence>
<name>A0ABV8SYB4_9GAMM</name>
<dbReference type="InterPro" id="IPR000477">
    <property type="entry name" value="RT_dom"/>
</dbReference>
<dbReference type="PANTHER" id="PTHR34047">
    <property type="entry name" value="NUCLEAR INTRON MATURASE 1, MITOCHONDRIAL-RELATED"/>
    <property type="match status" value="1"/>
</dbReference>
<protein>
    <submittedName>
        <fullName evidence="4">Group II intron maturase-specific domain-containing protein</fullName>
    </submittedName>
</protein>
<accession>A0ABV8SYB4</accession>
<gene>
    <name evidence="4" type="ORF">ACFPN2_21260</name>
</gene>